<feature type="binding site" evidence="5">
    <location>
        <position position="62"/>
    </location>
    <ligand>
        <name>ATP</name>
        <dbReference type="ChEBI" id="CHEBI:30616"/>
    </ligand>
</feature>
<dbReference type="InterPro" id="IPR050629">
    <property type="entry name" value="STE20/SPS1-PAK"/>
</dbReference>
<evidence type="ECO:0000256" key="2">
    <source>
        <dbReference type="ARBA" id="ARBA00012513"/>
    </source>
</evidence>
<dbReference type="GO" id="GO:0004674">
    <property type="term" value="F:protein serine/threonine kinase activity"/>
    <property type="evidence" value="ECO:0007669"/>
    <property type="project" value="UniProtKB-KW"/>
</dbReference>
<dbReference type="PROSITE" id="PS50011">
    <property type="entry name" value="PROTEIN_KINASE_DOM"/>
    <property type="match status" value="1"/>
</dbReference>
<dbReference type="Pfam" id="PF00069">
    <property type="entry name" value="Pkinase"/>
    <property type="match status" value="1"/>
</dbReference>
<accession>A0A914VU73</accession>
<dbReference type="EC" id="2.7.11.1" evidence="2"/>
<evidence type="ECO:0000259" key="7">
    <source>
        <dbReference type="PROSITE" id="PS50011"/>
    </source>
</evidence>
<dbReference type="InterPro" id="IPR017441">
    <property type="entry name" value="Protein_kinase_ATP_BS"/>
</dbReference>
<dbReference type="GO" id="GO:0005524">
    <property type="term" value="F:ATP binding"/>
    <property type="evidence" value="ECO:0007669"/>
    <property type="project" value="UniProtKB-UniRule"/>
</dbReference>
<keyword evidence="6" id="KW-0723">Serine/threonine-protein kinase</keyword>
<evidence type="ECO:0000256" key="3">
    <source>
        <dbReference type="ARBA" id="ARBA00022741"/>
    </source>
</evidence>
<comment type="similarity">
    <text evidence="1">Belongs to the protein kinase superfamily. STE Ser/Thr protein kinase family. STE20 subfamily.</text>
</comment>
<keyword evidence="3 5" id="KW-0547">Nucleotide-binding</keyword>
<feature type="domain" description="Protein kinase" evidence="7">
    <location>
        <begin position="32"/>
        <end position="323"/>
    </location>
</feature>
<keyword evidence="8" id="KW-1185">Reference proteome</keyword>
<dbReference type="Gene3D" id="1.10.510.10">
    <property type="entry name" value="Transferase(Phosphotransferase) domain 1"/>
    <property type="match status" value="1"/>
</dbReference>
<evidence type="ECO:0000256" key="5">
    <source>
        <dbReference type="PROSITE-ProRule" id="PRU10141"/>
    </source>
</evidence>
<dbReference type="AlphaFoldDB" id="A0A914VU73"/>
<dbReference type="PANTHER" id="PTHR48012">
    <property type="entry name" value="STERILE20-LIKE KINASE, ISOFORM B-RELATED"/>
    <property type="match status" value="1"/>
</dbReference>
<dbReference type="GO" id="GO:0005737">
    <property type="term" value="C:cytoplasm"/>
    <property type="evidence" value="ECO:0007669"/>
    <property type="project" value="TreeGrafter"/>
</dbReference>
<protein>
    <recommendedName>
        <fullName evidence="2">non-specific serine/threonine protein kinase</fullName>
        <ecNumber evidence="2">2.7.11.1</ecNumber>
    </recommendedName>
</protein>
<dbReference type="Proteomes" id="UP000887566">
    <property type="component" value="Unplaced"/>
</dbReference>
<evidence type="ECO:0000256" key="1">
    <source>
        <dbReference type="ARBA" id="ARBA00008874"/>
    </source>
</evidence>
<keyword evidence="6" id="KW-0808">Transferase</keyword>
<evidence type="ECO:0000313" key="8">
    <source>
        <dbReference type="Proteomes" id="UP000887566"/>
    </source>
</evidence>
<dbReference type="PROSITE" id="PS00108">
    <property type="entry name" value="PROTEIN_KINASE_ST"/>
    <property type="match status" value="1"/>
</dbReference>
<sequence>MQGETERKVNLTHLVPKNSLDAAIRISSLNGWSKTEQLGQGAYGEVWKYAAPMEETPVVAGKHLKVQLWNLNEMQKSDLKKRVIAFITELNTLYKMSSKYSERFVQFIGWYLDSNELILFTECMPNGSIKDHILKTPLDEATALKYTFQAAQGLNFLHHYKEGRIVHRDIKCDNLLLTCSFNVKLADFGLAHNLAVDNKSYTMSQSAPCGFAGTVIFAAPEVLIGEKYGRRADIWSLGCTLVEMLTCHPPHAEFWYTHQERAQFLFIERAQAEPAHQLQYIGHQLVPNASTPVQTLLDCLFTKNKAHRPKSEEILDVFTHSAADSEPKLFAVDANKLEKLRQQINAMERSLQPS</sequence>
<dbReference type="SMART" id="SM00220">
    <property type="entry name" value="S_TKc"/>
    <property type="match status" value="1"/>
</dbReference>
<evidence type="ECO:0000256" key="4">
    <source>
        <dbReference type="ARBA" id="ARBA00022840"/>
    </source>
</evidence>
<dbReference type="InterPro" id="IPR008271">
    <property type="entry name" value="Ser/Thr_kinase_AS"/>
</dbReference>
<proteinExistence type="inferred from homology"/>
<evidence type="ECO:0000256" key="6">
    <source>
        <dbReference type="RuleBase" id="RU000304"/>
    </source>
</evidence>
<evidence type="ECO:0000313" key="9">
    <source>
        <dbReference type="WBParaSite" id="PSAMB.scaffold240size62431.g3807.t1"/>
    </source>
</evidence>
<dbReference type="InterPro" id="IPR000719">
    <property type="entry name" value="Prot_kinase_dom"/>
</dbReference>
<reference evidence="9" key="1">
    <citation type="submission" date="2022-11" db="UniProtKB">
        <authorList>
            <consortium name="WormBaseParasite"/>
        </authorList>
    </citation>
    <scope>IDENTIFICATION</scope>
</reference>
<dbReference type="PANTHER" id="PTHR48012:SF4">
    <property type="entry name" value="MITOGEN-ACTIVATED PROTEIN KINASE KINASE KINASE A"/>
    <property type="match status" value="1"/>
</dbReference>
<organism evidence="8 9">
    <name type="scientific">Plectus sambesii</name>
    <dbReference type="NCBI Taxonomy" id="2011161"/>
    <lineage>
        <taxon>Eukaryota</taxon>
        <taxon>Metazoa</taxon>
        <taxon>Ecdysozoa</taxon>
        <taxon>Nematoda</taxon>
        <taxon>Chromadorea</taxon>
        <taxon>Plectida</taxon>
        <taxon>Plectina</taxon>
        <taxon>Plectoidea</taxon>
        <taxon>Plectidae</taxon>
        <taxon>Plectus</taxon>
    </lineage>
</organism>
<dbReference type="SUPFAM" id="SSF56112">
    <property type="entry name" value="Protein kinase-like (PK-like)"/>
    <property type="match status" value="1"/>
</dbReference>
<dbReference type="Gene3D" id="3.30.200.20">
    <property type="entry name" value="Phosphorylase Kinase, domain 1"/>
    <property type="match status" value="1"/>
</dbReference>
<dbReference type="InterPro" id="IPR011009">
    <property type="entry name" value="Kinase-like_dom_sf"/>
</dbReference>
<dbReference type="PROSITE" id="PS00107">
    <property type="entry name" value="PROTEIN_KINASE_ATP"/>
    <property type="match status" value="1"/>
</dbReference>
<dbReference type="PIRSF" id="PIRSF000654">
    <property type="entry name" value="Integrin-linked_kinase"/>
    <property type="match status" value="1"/>
</dbReference>
<keyword evidence="6" id="KW-0418">Kinase</keyword>
<dbReference type="WBParaSite" id="PSAMB.scaffold240size62431.g3807.t1">
    <property type="protein sequence ID" value="PSAMB.scaffold240size62431.g3807.t1"/>
    <property type="gene ID" value="PSAMB.scaffold240size62431.g3807"/>
</dbReference>
<name>A0A914VU73_9BILA</name>
<keyword evidence="4 5" id="KW-0067">ATP-binding</keyword>